<dbReference type="OrthoDB" id="6535444at2759"/>
<keyword evidence="3" id="KW-1185">Reference proteome</keyword>
<name>A0A9J6FBT6_HAELO</name>
<evidence type="ECO:0000313" key="2">
    <source>
        <dbReference type="EMBL" id="KAH9359588.1"/>
    </source>
</evidence>
<dbReference type="EMBL" id="JABSTR010000001">
    <property type="protein sequence ID" value="KAH9359588.1"/>
    <property type="molecule type" value="Genomic_DNA"/>
</dbReference>
<dbReference type="PANTHER" id="PTHR47055:SF3">
    <property type="entry name" value="PHORBOL-ESTER_DAG-TYPE DOMAIN-CONTAINING PROTEIN"/>
    <property type="match status" value="1"/>
</dbReference>
<accession>A0A9J6FBT6</accession>
<dbReference type="Pfam" id="PF13843">
    <property type="entry name" value="DDE_Tnp_1_7"/>
    <property type="match status" value="1"/>
</dbReference>
<dbReference type="VEuPathDB" id="VectorBase:HLOH_055836"/>
<dbReference type="GO" id="GO:0043565">
    <property type="term" value="F:sequence-specific DNA binding"/>
    <property type="evidence" value="ECO:0007669"/>
    <property type="project" value="TreeGrafter"/>
</dbReference>
<proteinExistence type="predicted"/>
<evidence type="ECO:0000313" key="3">
    <source>
        <dbReference type="Proteomes" id="UP000821853"/>
    </source>
</evidence>
<dbReference type="PANTHER" id="PTHR47055">
    <property type="entry name" value="DDE_TNP_1_7 DOMAIN-CONTAINING PROTEIN"/>
    <property type="match status" value="1"/>
</dbReference>
<dbReference type="InterPro" id="IPR052638">
    <property type="entry name" value="PiggyBac_TE-derived"/>
</dbReference>
<dbReference type="AlphaFoldDB" id="A0A9J6FBT6"/>
<organism evidence="2 3">
    <name type="scientific">Haemaphysalis longicornis</name>
    <name type="common">Bush tick</name>
    <dbReference type="NCBI Taxonomy" id="44386"/>
    <lineage>
        <taxon>Eukaryota</taxon>
        <taxon>Metazoa</taxon>
        <taxon>Ecdysozoa</taxon>
        <taxon>Arthropoda</taxon>
        <taxon>Chelicerata</taxon>
        <taxon>Arachnida</taxon>
        <taxon>Acari</taxon>
        <taxon>Parasitiformes</taxon>
        <taxon>Ixodida</taxon>
        <taxon>Ixodoidea</taxon>
        <taxon>Ixodidae</taxon>
        <taxon>Haemaphysalinae</taxon>
        <taxon>Haemaphysalis</taxon>
    </lineage>
</organism>
<protein>
    <recommendedName>
        <fullName evidence="1">PiggyBac transposable element-derived protein domain-containing protein</fullName>
    </recommendedName>
</protein>
<gene>
    <name evidence="2" type="ORF">HPB48_021643</name>
</gene>
<sequence>MGAYVGYTNIPFQTVRAMEADYFFGPKKFCRHREALEELDNAEEADNDVDLVIVLPEPAAETVEEEGDDGCIEDHGVNDVCDHILYVNNFFTGIDLLATLRMKGFRATGTIRKNRLKNASLPAKKEMEKGDWGYFASCFDT</sequence>
<evidence type="ECO:0000259" key="1">
    <source>
        <dbReference type="Pfam" id="PF13843"/>
    </source>
</evidence>
<comment type="caution">
    <text evidence="2">The sequence shown here is derived from an EMBL/GenBank/DDBJ whole genome shotgun (WGS) entry which is preliminary data.</text>
</comment>
<reference evidence="2 3" key="1">
    <citation type="journal article" date="2020" name="Cell">
        <title>Large-Scale Comparative Analyses of Tick Genomes Elucidate Their Genetic Diversity and Vector Capacities.</title>
        <authorList>
            <consortium name="Tick Genome and Microbiome Consortium (TIGMIC)"/>
            <person name="Jia N."/>
            <person name="Wang J."/>
            <person name="Shi W."/>
            <person name="Du L."/>
            <person name="Sun Y."/>
            <person name="Zhan W."/>
            <person name="Jiang J.F."/>
            <person name="Wang Q."/>
            <person name="Zhang B."/>
            <person name="Ji P."/>
            <person name="Bell-Sakyi L."/>
            <person name="Cui X.M."/>
            <person name="Yuan T.T."/>
            <person name="Jiang B.G."/>
            <person name="Yang W.F."/>
            <person name="Lam T.T."/>
            <person name="Chang Q.C."/>
            <person name="Ding S.J."/>
            <person name="Wang X.J."/>
            <person name="Zhu J.G."/>
            <person name="Ruan X.D."/>
            <person name="Zhao L."/>
            <person name="Wei J.T."/>
            <person name="Ye R.Z."/>
            <person name="Que T.C."/>
            <person name="Du C.H."/>
            <person name="Zhou Y.H."/>
            <person name="Cheng J.X."/>
            <person name="Dai P.F."/>
            <person name="Guo W.B."/>
            <person name="Han X.H."/>
            <person name="Huang E.J."/>
            <person name="Li L.F."/>
            <person name="Wei W."/>
            <person name="Gao Y.C."/>
            <person name="Liu J.Z."/>
            <person name="Shao H.Z."/>
            <person name="Wang X."/>
            <person name="Wang C.C."/>
            <person name="Yang T.C."/>
            <person name="Huo Q.B."/>
            <person name="Li W."/>
            <person name="Chen H.Y."/>
            <person name="Chen S.E."/>
            <person name="Zhou L.G."/>
            <person name="Ni X.B."/>
            <person name="Tian J.H."/>
            <person name="Sheng Y."/>
            <person name="Liu T."/>
            <person name="Pan Y.S."/>
            <person name="Xia L.Y."/>
            <person name="Li J."/>
            <person name="Zhao F."/>
            <person name="Cao W.C."/>
        </authorList>
    </citation>
    <scope>NUCLEOTIDE SEQUENCE [LARGE SCALE GENOMIC DNA]</scope>
    <source>
        <strain evidence="2">HaeL-2018</strain>
    </source>
</reference>
<dbReference type="Proteomes" id="UP000821853">
    <property type="component" value="Chromosome 1"/>
</dbReference>
<dbReference type="InterPro" id="IPR029526">
    <property type="entry name" value="PGBD"/>
</dbReference>
<feature type="domain" description="PiggyBac transposable element-derived protein" evidence="1">
    <location>
        <begin position="83"/>
        <end position="131"/>
    </location>
</feature>